<evidence type="ECO:0000313" key="3">
    <source>
        <dbReference type="EMBL" id="PDT48551.1"/>
    </source>
</evidence>
<organism evidence="3 4">
    <name type="scientific">Rhizobium fredii</name>
    <name type="common">Sinorhizobium fredii</name>
    <dbReference type="NCBI Taxonomy" id="380"/>
    <lineage>
        <taxon>Bacteria</taxon>
        <taxon>Pseudomonadati</taxon>
        <taxon>Pseudomonadota</taxon>
        <taxon>Alphaproteobacteria</taxon>
        <taxon>Hyphomicrobiales</taxon>
        <taxon>Rhizobiaceae</taxon>
        <taxon>Sinorhizobium/Ensifer group</taxon>
        <taxon>Sinorhizobium</taxon>
    </lineage>
</organism>
<evidence type="ECO:0000313" key="5">
    <source>
        <dbReference type="Proteomes" id="UP000466694"/>
    </source>
</evidence>
<dbReference type="AlphaFoldDB" id="A0A2A6M1A3"/>
<dbReference type="EMBL" id="NWTC01000005">
    <property type="protein sequence ID" value="PDT48551.1"/>
    <property type="molecule type" value="Genomic_DNA"/>
</dbReference>
<comment type="caution">
    <text evidence="3">The sequence shown here is derived from an EMBL/GenBank/DDBJ whole genome shotgun (WGS) entry which is preliminary data.</text>
</comment>
<protein>
    <submittedName>
        <fullName evidence="3">Uncharacterized protein</fullName>
    </submittedName>
</protein>
<dbReference type="EMBL" id="WISZ01000063">
    <property type="protein sequence ID" value="MQX07913.1"/>
    <property type="molecule type" value="Genomic_DNA"/>
</dbReference>
<gene>
    <name evidence="3" type="ORF">CO661_08800</name>
    <name evidence="2" type="ORF">GHK48_06205</name>
</gene>
<feature type="compositionally biased region" description="Basic and acidic residues" evidence="1">
    <location>
        <begin position="1"/>
        <end position="12"/>
    </location>
</feature>
<reference evidence="2 5" key="1">
    <citation type="journal article" date="2013" name="Genome Biol.">
        <title>Comparative genomics of the core and accessory genomes of 48 Sinorhizobium strains comprising five genospecies.</title>
        <authorList>
            <person name="Sugawara M."/>
            <person name="Epstein B."/>
            <person name="Badgley B.D."/>
            <person name="Unno T."/>
            <person name="Xu L."/>
            <person name="Reese J."/>
            <person name="Gyaneshwar P."/>
            <person name="Denny R."/>
            <person name="Mudge J."/>
            <person name="Bharti A.K."/>
            <person name="Farmer A.D."/>
            <person name="May G.D."/>
            <person name="Woodward J.E."/>
            <person name="Medigue C."/>
            <person name="Vallenet D."/>
            <person name="Lajus A."/>
            <person name="Rouy Z."/>
            <person name="Martinez-Vaz B."/>
            <person name="Tiffin P."/>
            <person name="Young N.D."/>
            <person name="Sadowsky M.J."/>
        </authorList>
    </citation>
    <scope>NUCLEOTIDE SEQUENCE [LARGE SCALE GENOMIC DNA]</scope>
    <source>
        <strain evidence="2 5">USDA205</strain>
    </source>
</reference>
<dbReference type="Proteomes" id="UP000466694">
    <property type="component" value="Unassembled WGS sequence"/>
</dbReference>
<evidence type="ECO:0000313" key="2">
    <source>
        <dbReference type="EMBL" id="MQX07913.1"/>
    </source>
</evidence>
<evidence type="ECO:0000256" key="1">
    <source>
        <dbReference type="SAM" id="MobiDB-lite"/>
    </source>
</evidence>
<evidence type="ECO:0000313" key="4">
    <source>
        <dbReference type="Proteomes" id="UP000220353"/>
    </source>
</evidence>
<reference evidence="3 4" key="2">
    <citation type="submission" date="2017-09" db="EMBL/GenBank/DDBJ databases">
        <title>Comparative genomics of rhizobia isolated from Phaseolus vulgaris in China.</title>
        <authorList>
            <person name="Tong W."/>
        </authorList>
    </citation>
    <scope>NUCLEOTIDE SEQUENCE [LARGE SCALE GENOMIC DNA]</scope>
    <source>
        <strain evidence="3 4">PCH1</strain>
    </source>
</reference>
<dbReference type="Proteomes" id="UP000220353">
    <property type="component" value="Unassembled WGS sequence"/>
</dbReference>
<accession>A0A2A6M1A3</accession>
<reference evidence="2" key="3">
    <citation type="submission" date="2019-10" db="EMBL/GenBank/DDBJ databases">
        <authorList>
            <person name="Sugawara M."/>
            <person name="Epstein B."/>
            <person name="Badgley B."/>
            <person name="Unno T."/>
            <person name="Xu L."/>
            <person name="Reese J."/>
            <person name="Gyaneshwar P."/>
            <person name="Denny R."/>
            <person name="Mudege J."/>
            <person name="Bharti A."/>
            <person name="Farmer A."/>
            <person name="May G."/>
            <person name="Woodward J."/>
            <person name="Medigue C."/>
            <person name="Vallenet D."/>
            <person name="Lajus A."/>
            <person name="Rouy Z."/>
            <person name="Martinez-Vaz B."/>
            <person name="Tiffin P."/>
            <person name="Young N."/>
            <person name="Sadowsky M."/>
        </authorList>
    </citation>
    <scope>NUCLEOTIDE SEQUENCE</scope>
    <source>
        <strain evidence="2">USDA205</strain>
    </source>
</reference>
<sequence length="63" mass="7476">MQKRKPPVDHRERLQRRASYQTRKGRCSTLNCCMSLSLNRRRFKETCSSRGVRRDRAPDAARP</sequence>
<proteinExistence type="predicted"/>
<name>A0A2A6M1A3_RHIFR</name>
<feature type="region of interest" description="Disordered" evidence="1">
    <location>
        <begin position="1"/>
        <end position="23"/>
    </location>
</feature>